<dbReference type="PANTHER" id="PTHR30008:SF0">
    <property type="entry name" value="EXODEOXYRIBONUCLEASE 7 LARGE SUBUNIT"/>
    <property type="match status" value="1"/>
</dbReference>
<dbReference type="EC" id="3.1.11.6" evidence="5"/>
<dbReference type="GO" id="GO:0003676">
    <property type="term" value="F:nucleic acid binding"/>
    <property type="evidence" value="ECO:0007669"/>
    <property type="project" value="InterPro"/>
</dbReference>
<comment type="subcellular location">
    <subcellularLocation>
        <location evidence="5 6">Cytoplasm</location>
    </subcellularLocation>
</comment>
<dbReference type="Pfam" id="PF02601">
    <property type="entry name" value="Exonuc_VII_L"/>
    <property type="match status" value="1"/>
</dbReference>
<dbReference type="GO" id="GO:0006308">
    <property type="term" value="P:DNA catabolic process"/>
    <property type="evidence" value="ECO:0007669"/>
    <property type="project" value="UniProtKB-UniRule"/>
</dbReference>
<dbReference type="Proteomes" id="UP000218113">
    <property type="component" value="Unassembled WGS sequence"/>
</dbReference>
<dbReference type="GO" id="GO:0008855">
    <property type="term" value="F:exodeoxyribonuclease VII activity"/>
    <property type="evidence" value="ECO:0007669"/>
    <property type="project" value="UniProtKB-UniRule"/>
</dbReference>
<keyword evidence="1 5" id="KW-0963">Cytoplasm</keyword>
<evidence type="ECO:0000256" key="3">
    <source>
        <dbReference type="ARBA" id="ARBA00022801"/>
    </source>
</evidence>
<dbReference type="InterPro" id="IPR020579">
    <property type="entry name" value="Exonuc_VII_lsu_C"/>
</dbReference>
<dbReference type="Pfam" id="PF13742">
    <property type="entry name" value="tRNA_anti_2"/>
    <property type="match status" value="1"/>
</dbReference>
<dbReference type="NCBIfam" id="TIGR00237">
    <property type="entry name" value="xseA"/>
    <property type="match status" value="1"/>
</dbReference>
<protein>
    <recommendedName>
        <fullName evidence="5">Exodeoxyribonuclease 7 large subunit</fullName>
        <ecNumber evidence="5">3.1.11.6</ecNumber>
    </recommendedName>
    <alternativeName>
        <fullName evidence="5">Exodeoxyribonuclease VII large subunit</fullName>
        <shortName evidence="5">Exonuclease VII large subunit</shortName>
    </alternativeName>
</protein>
<proteinExistence type="inferred from homology"/>
<keyword evidence="3 5" id="KW-0378">Hydrolase</keyword>
<evidence type="ECO:0000256" key="5">
    <source>
        <dbReference type="HAMAP-Rule" id="MF_00378"/>
    </source>
</evidence>
<evidence type="ECO:0000256" key="4">
    <source>
        <dbReference type="ARBA" id="ARBA00022839"/>
    </source>
</evidence>
<reference evidence="10" key="1">
    <citation type="submission" date="2017-08" db="EMBL/GenBank/DDBJ databases">
        <title>A dynamic microbial community with high functional redundancy inhabits the cold, oxic subseafloor aquifer.</title>
        <authorList>
            <person name="Tully B.J."/>
            <person name="Wheat C.G."/>
            <person name="Glazer B.T."/>
            <person name="Huber J.A."/>
        </authorList>
    </citation>
    <scope>NUCLEOTIDE SEQUENCE [LARGE SCALE GENOMIC DNA]</scope>
</reference>
<dbReference type="PANTHER" id="PTHR30008">
    <property type="entry name" value="EXODEOXYRIBONUCLEASE 7 LARGE SUBUNIT"/>
    <property type="match status" value="1"/>
</dbReference>
<dbReference type="InterPro" id="IPR003753">
    <property type="entry name" value="Exonuc_VII_L"/>
</dbReference>
<dbReference type="EMBL" id="NVSR01000013">
    <property type="protein sequence ID" value="PCI29511.1"/>
    <property type="molecule type" value="Genomic_DNA"/>
</dbReference>
<comment type="catalytic activity">
    <reaction evidence="5 6">
        <text>Exonucleolytic cleavage in either 5'- to 3'- or 3'- to 5'-direction to yield nucleoside 5'-phosphates.</text>
        <dbReference type="EC" id="3.1.11.6"/>
    </reaction>
</comment>
<evidence type="ECO:0000313" key="9">
    <source>
        <dbReference type="EMBL" id="PCI29511.1"/>
    </source>
</evidence>
<comment type="function">
    <text evidence="5">Bidirectionally degrades single-stranded DNA into large acid-insoluble oligonucleotides, which are then degraded further into small acid-soluble oligonucleotides.</text>
</comment>
<evidence type="ECO:0000259" key="8">
    <source>
        <dbReference type="Pfam" id="PF13742"/>
    </source>
</evidence>
<evidence type="ECO:0000256" key="6">
    <source>
        <dbReference type="RuleBase" id="RU004355"/>
    </source>
</evidence>
<gene>
    <name evidence="5" type="primary">xseA</name>
    <name evidence="9" type="ORF">COB67_03905</name>
</gene>
<name>A0A2A4T849_9DELT</name>
<dbReference type="GO" id="GO:0005737">
    <property type="term" value="C:cytoplasm"/>
    <property type="evidence" value="ECO:0007669"/>
    <property type="project" value="UniProtKB-SubCell"/>
</dbReference>
<comment type="subunit">
    <text evidence="5">Heterooligomer composed of large and small subunits.</text>
</comment>
<keyword evidence="2 5" id="KW-0540">Nuclease</keyword>
<evidence type="ECO:0000259" key="7">
    <source>
        <dbReference type="Pfam" id="PF02601"/>
    </source>
</evidence>
<keyword evidence="4 5" id="KW-0269">Exonuclease</keyword>
<feature type="domain" description="Exonuclease VII large subunit C-terminal" evidence="7">
    <location>
        <begin position="125"/>
        <end position="438"/>
    </location>
</feature>
<dbReference type="CDD" id="cd04489">
    <property type="entry name" value="ExoVII_LU_OBF"/>
    <property type="match status" value="1"/>
</dbReference>
<dbReference type="AlphaFoldDB" id="A0A2A4T849"/>
<feature type="domain" description="OB-fold nucleic acid binding" evidence="8">
    <location>
        <begin position="9"/>
        <end position="101"/>
    </location>
</feature>
<organism evidence="9 10">
    <name type="scientific">SAR324 cluster bacterium</name>
    <dbReference type="NCBI Taxonomy" id="2024889"/>
    <lineage>
        <taxon>Bacteria</taxon>
        <taxon>Deltaproteobacteria</taxon>
        <taxon>SAR324 cluster</taxon>
    </lineage>
</organism>
<dbReference type="GO" id="GO:0009318">
    <property type="term" value="C:exodeoxyribonuclease VII complex"/>
    <property type="evidence" value="ECO:0007669"/>
    <property type="project" value="UniProtKB-UniRule"/>
</dbReference>
<evidence type="ECO:0000256" key="2">
    <source>
        <dbReference type="ARBA" id="ARBA00022722"/>
    </source>
</evidence>
<dbReference type="HAMAP" id="MF_00378">
    <property type="entry name" value="Exonuc_7_L"/>
    <property type="match status" value="1"/>
</dbReference>
<evidence type="ECO:0000256" key="1">
    <source>
        <dbReference type="ARBA" id="ARBA00022490"/>
    </source>
</evidence>
<sequence length="447" mass="50523">MSPMNVKPLTVTQLTLQIKQQLETRFDNVCLKGEISNLALPRSGHAYFNIKDQRSQLAGVMFRSALQQNRFQLENGQEVLLFGRITVYEPRGAYQLIVNRVEPIGVGALQLAFEQLKAKLAREGLFEDLHKKRLPFLPRGIGIVTSPTGAAIQDILQILSRRFPSIPVLINPVAVQGQQAAAEIAQAIQQFQMFADEIDVLIVGRGGGSIEDLWAFNEEVVARAIFQSSIPVVTAVGHETDFTIADFVSDLRAPTPSAAAELVVPLRSELLGQVENYQLKLVQRIQKKLGWEKERLEFYGKRLRSPSWVIQGQMQKVDELTDKLIQIIQRKLIQLRSLWERLEQALLYQSPERKIELDRKRLLDGKRNLERLIKHIVEQKKLHLAEVSHVLDSVSPLAVLKRGYATVTDKEHELIYSINQVRKGAVLAIQVSDGVIKSHVEEIIKKP</sequence>
<accession>A0A2A4T849</accession>
<dbReference type="InterPro" id="IPR025824">
    <property type="entry name" value="OB-fold_nuc-bd_dom"/>
</dbReference>
<comment type="caution">
    <text evidence="9">The sequence shown here is derived from an EMBL/GenBank/DDBJ whole genome shotgun (WGS) entry which is preliminary data.</text>
</comment>
<comment type="similarity">
    <text evidence="5 6">Belongs to the XseA family.</text>
</comment>
<evidence type="ECO:0000313" key="10">
    <source>
        <dbReference type="Proteomes" id="UP000218113"/>
    </source>
</evidence>